<accession>A0A085MWC0</accession>
<evidence type="ECO:0000259" key="1">
    <source>
        <dbReference type="Pfam" id="PF23309"/>
    </source>
</evidence>
<evidence type="ECO:0000313" key="2">
    <source>
        <dbReference type="EMBL" id="KFD61516.1"/>
    </source>
</evidence>
<gene>
    <name evidence="3" type="ORF">M514_25695</name>
    <name evidence="2" type="ORF">M514_26329</name>
</gene>
<dbReference type="InterPro" id="IPR055510">
    <property type="entry name" value="DUF7083"/>
</dbReference>
<dbReference type="AlphaFoldDB" id="A0A085MWC0"/>
<dbReference type="Pfam" id="PF23309">
    <property type="entry name" value="DUF7083"/>
    <property type="match status" value="1"/>
</dbReference>
<name>A0A085MWC0_9BILA</name>
<dbReference type="EMBL" id="KL367602">
    <property type="protein sequence ID" value="KFD62093.1"/>
    <property type="molecule type" value="Genomic_DNA"/>
</dbReference>
<evidence type="ECO:0000313" key="3">
    <source>
        <dbReference type="EMBL" id="KFD62093.1"/>
    </source>
</evidence>
<organism evidence="2">
    <name type="scientific">Trichuris suis</name>
    <name type="common">pig whipworm</name>
    <dbReference type="NCBI Taxonomy" id="68888"/>
    <lineage>
        <taxon>Eukaryota</taxon>
        <taxon>Metazoa</taxon>
        <taxon>Ecdysozoa</taxon>
        <taxon>Nematoda</taxon>
        <taxon>Enoplea</taxon>
        <taxon>Dorylaimia</taxon>
        <taxon>Trichinellida</taxon>
        <taxon>Trichuridae</taxon>
        <taxon>Trichuris</taxon>
    </lineage>
</organism>
<sequence>MSKNIADVQALLQQQQQMQVLPEAYGKLLPWAAQVEQPSLDSLSASIAEFVYEPADGLTFDAWFTPAILNLLSAGPPLEGVLRLDNDSPRSPLVATSILFLDFVKAAALLNPHSTKYVEGNAMKKVYTFVSISYGVTDAKKYKKYDSEGRYVWRIGINSPLSDLSNCAWPNKASRPPESFLSLREILNFWPPDTLPAALGGPRPHVENGWFTQFQEVFTIDCAALDDKAKVRFLLRKVSTPVQDKYRNFILPKKPCDFDFYQTVACLRQLFG</sequence>
<proteinExistence type="predicted"/>
<feature type="domain" description="DUF7083" evidence="1">
    <location>
        <begin position="209"/>
        <end position="272"/>
    </location>
</feature>
<dbReference type="EMBL" id="KL367621">
    <property type="protein sequence ID" value="KFD61516.1"/>
    <property type="molecule type" value="Genomic_DNA"/>
</dbReference>
<protein>
    <recommendedName>
        <fullName evidence="1">DUF7083 domain-containing protein</fullName>
    </recommendedName>
</protein>
<reference evidence="2" key="1">
    <citation type="journal article" date="2014" name="Nat. Genet.">
        <title>Genome and transcriptome of the porcine whipworm Trichuris suis.</title>
        <authorList>
            <person name="Jex A.R."/>
            <person name="Nejsum P."/>
            <person name="Schwarz E.M."/>
            <person name="Hu L."/>
            <person name="Young N.D."/>
            <person name="Hall R.S."/>
            <person name="Korhonen P.K."/>
            <person name="Liao S."/>
            <person name="Thamsborg S."/>
            <person name="Xia J."/>
            <person name="Xu P."/>
            <person name="Wang S."/>
            <person name="Scheerlinck J.P."/>
            <person name="Hofmann A."/>
            <person name="Sternberg P.W."/>
            <person name="Wang J."/>
            <person name="Gasser R.B."/>
        </authorList>
    </citation>
    <scope>NUCLEOTIDE SEQUENCE [LARGE SCALE GENOMIC DNA]</scope>
    <source>
        <strain evidence="2">DCEP-RM93F</strain>
    </source>
</reference>
<dbReference type="Proteomes" id="UP000030758">
    <property type="component" value="Unassembled WGS sequence"/>
</dbReference>